<organism evidence="1 2">
    <name type="scientific">Auriscalpium vulgare</name>
    <dbReference type="NCBI Taxonomy" id="40419"/>
    <lineage>
        <taxon>Eukaryota</taxon>
        <taxon>Fungi</taxon>
        <taxon>Dikarya</taxon>
        <taxon>Basidiomycota</taxon>
        <taxon>Agaricomycotina</taxon>
        <taxon>Agaricomycetes</taxon>
        <taxon>Russulales</taxon>
        <taxon>Auriscalpiaceae</taxon>
        <taxon>Auriscalpium</taxon>
    </lineage>
</organism>
<sequence>MAATYTLRWLDCAALALALYVLRAWARARRRAGRLPLPPGPPPLPVLGNLLDIPREKPWLTYTAWGKQYGEVTSLTVPGRIIVFVNSARAAKDLFERTGTRYLDRPVIPMMEMMEAHFNLAITRYSDKWRVERRIIDQSLRPSAAVAYLGMQRTKAHAFLRQVLHHPENHMEYLKHFTGAVVMSLVYGYEVKEENDHFIGIAEKLLNLASESILPGALLVNDFPVLRHLPDWLPGMGFKDRARHGVQLSKEMVNAPFDRVKEEMEKGTARRSLVRDNLLEMEGDGEEGALRNAAASVYAAGAETTISTLSTFFLILLLYPDVQARAQAELDAVLGGARLPDYVDRAALPYVDAVCKELLRWRLVLPLGVAHATTENDVYNGYFIPKGATVLPNAWAILHDEAAYPEPDAFRPERYLAPNGSVRDDPLLPAAFGFGRRMCPGRHLVDTTLWVLVASVLAVYKVEKAKDADGKEIPVAPEYTDTLISHPAPFQCTITPRHERSVELILATVAERDQQD</sequence>
<dbReference type="EMBL" id="MU275845">
    <property type="protein sequence ID" value="KAI0052441.1"/>
    <property type="molecule type" value="Genomic_DNA"/>
</dbReference>
<dbReference type="Proteomes" id="UP000814033">
    <property type="component" value="Unassembled WGS sequence"/>
</dbReference>
<protein>
    <submittedName>
        <fullName evidence="1">Cytochrome P450</fullName>
    </submittedName>
</protein>
<reference evidence="1" key="1">
    <citation type="submission" date="2021-02" db="EMBL/GenBank/DDBJ databases">
        <authorList>
            <consortium name="DOE Joint Genome Institute"/>
            <person name="Ahrendt S."/>
            <person name="Looney B.P."/>
            <person name="Miyauchi S."/>
            <person name="Morin E."/>
            <person name="Drula E."/>
            <person name="Courty P.E."/>
            <person name="Chicoki N."/>
            <person name="Fauchery L."/>
            <person name="Kohler A."/>
            <person name="Kuo A."/>
            <person name="Labutti K."/>
            <person name="Pangilinan J."/>
            <person name="Lipzen A."/>
            <person name="Riley R."/>
            <person name="Andreopoulos W."/>
            <person name="He G."/>
            <person name="Johnson J."/>
            <person name="Barry K.W."/>
            <person name="Grigoriev I.V."/>
            <person name="Nagy L."/>
            <person name="Hibbett D."/>
            <person name="Henrissat B."/>
            <person name="Matheny P.B."/>
            <person name="Labbe J."/>
            <person name="Martin F."/>
        </authorList>
    </citation>
    <scope>NUCLEOTIDE SEQUENCE</scope>
    <source>
        <strain evidence="1">FP105234-sp</strain>
    </source>
</reference>
<gene>
    <name evidence="1" type="ORF">FA95DRAFT_1483382</name>
</gene>
<keyword evidence="2" id="KW-1185">Reference proteome</keyword>
<proteinExistence type="predicted"/>
<reference evidence="1" key="2">
    <citation type="journal article" date="2022" name="New Phytol.">
        <title>Evolutionary transition to the ectomycorrhizal habit in the genomes of a hyperdiverse lineage of mushroom-forming fungi.</title>
        <authorList>
            <person name="Looney B."/>
            <person name="Miyauchi S."/>
            <person name="Morin E."/>
            <person name="Drula E."/>
            <person name="Courty P.E."/>
            <person name="Kohler A."/>
            <person name="Kuo A."/>
            <person name="LaButti K."/>
            <person name="Pangilinan J."/>
            <person name="Lipzen A."/>
            <person name="Riley R."/>
            <person name="Andreopoulos W."/>
            <person name="He G."/>
            <person name="Johnson J."/>
            <person name="Nolan M."/>
            <person name="Tritt A."/>
            <person name="Barry K.W."/>
            <person name="Grigoriev I.V."/>
            <person name="Nagy L.G."/>
            <person name="Hibbett D."/>
            <person name="Henrissat B."/>
            <person name="Matheny P.B."/>
            <person name="Labbe J."/>
            <person name="Martin F.M."/>
        </authorList>
    </citation>
    <scope>NUCLEOTIDE SEQUENCE</scope>
    <source>
        <strain evidence="1">FP105234-sp</strain>
    </source>
</reference>
<comment type="caution">
    <text evidence="1">The sequence shown here is derived from an EMBL/GenBank/DDBJ whole genome shotgun (WGS) entry which is preliminary data.</text>
</comment>
<evidence type="ECO:0000313" key="2">
    <source>
        <dbReference type="Proteomes" id="UP000814033"/>
    </source>
</evidence>
<evidence type="ECO:0000313" key="1">
    <source>
        <dbReference type="EMBL" id="KAI0052441.1"/>
    </source>
</evidence>
<name>A0ACB8S921_9AGAM</name>
<accession>A0ACB8S921</accession>